<sequence length="320" mass="36994">MNLRYKNNITLAPICKTLYSYITSKFFLHNMIKKNDLPPLNSLPVFIAVMKTQSYTKAAEQLFMTHSAVSQSIKKLENYLNKKLFITDKRNLVITDLAKEYYTMIDPLVSEIHNATEVLKKQRTKKLSINCMTTLCANWLIPKLDDLINSLVNTEIQLISLGRRVNFDYDDIDISIEYGIDSDFSNKNKFKLADGELILVCNNKHSGRSLSEIILEQKLIYVDDKIRIDDYQLWAQHNNISKKSNKNIIFKNSLQAIQACFSGIGFFVTDRLLIQEHIKNGFLYVPPQQDYMTGKSYYLLAKDSETDSFSIIKKLLSSYF</sequence>
<evidence type="ECO:0000256" key="4">
    <source>
        <dbReference type="ARBA" id="ARBA00023163"/>
    </source>
</evidence>
<dbReference type="Gene3D" id="3.40.190.10">
    <property type="entry name" value="Periplasmic binding protein-like II"/>
    <property type="match status" value="2"/>
</dbReference>
<dbReference type="PANTHER" id="PTHR30537:SF26">
    <property type="entry name" value="GLYCINE CLEAVAGE SYSTEM TRANSCRIPTIONAL ACTIVATOR"/>
    <property type="match status" value="1"/>
</dbReference>
<dbReference type="Pfam" id="PF00126">
    <property type="entry name" value="HTH_1"/>
    <property type="match status" value="1"/>
</dbReference>
<name>A0ABM5MBF3_FRAST</name>
<evidence type="ECO:0000256" key="3">
    <source>
        <dbReference type="ARBA" id="ARBA00023125"/>
    </source>
</evidence>
<keyword evidence="2" id="KW-0805">Transcription regulation</keyword>
<protein>
    <submittedName>
        <fullName evidence="6">Transcriptional regulator</fullName>
    </submittedName>
</protein>
<dbReference type="PRINTS" id="PR00039">
    <property type="entry name" value="HTHLYSR"/>
</dbReference>
<gene>
    <name evidence="6" type="ordered locus">F7308_1605</name>
</gene>
<accession>A0ABM5MBF3</accession>
<keyword evidence="4" id="KW-0804">Transcription</keyword>
<dbReference type="InterPro" id="IPR005119">
    <property type="entry name" value="LysR_subst-bd"/>
</dbReference>
<dbReference type="PANTHER" id="PTHR30537">
    <property type="entry name" value="HTH-TYPE TRANSCRIPTIONAL REGULATOR"/>
    <property type="match status" value="1"/>
</dbReference>
<keyword evidence="7" id="KW-1185">Reference proteome</keyword>
<dbReference type="Pfam" id="PF03466">
    <property type="entry name" value="LysR_substrate"/>
    <property type="match status" value="1"/>
</dbReference>
<dbReference type="SUPFAM" id="SSF46785">
    <property type="entry name" value="Winged helix' DNA-binding domain"/>
    <property type="match status" value="1"/>
</dbReference>
<keyword evidence="3" id="KW-0238">DNA-binding</keyword>
<dbReference type="InterPro" id="IPR036388">
    <property type="entry name" value="WH-like_DNA-bd_sf"/>
</dbReference>
<dbReference type="EMBL" id="CP002872">
    <property type="protein sequence ID" value="AEI36529.1"/>
    <property type="molecule type" value="Genomic_DNA"/>
</dbReference>
<dbReference type="Gene3D" id="1.10.10.10">
    <property type="entry name" value="Winged helix-like DNA-binding domain superfamily/Winged helix DNA-binding domain"/>
    <property type="match status" value="1"/>
</dbReference>
<feature type="domain" description="HTH lysR-type" evidence="5">
    <location>
        <begin position="38"/>
        <end position="95"/>
    </location>
</feature>
<comment type="similarity">
    <text evidence="1">Belongs to the LysR transcriptional regulatory family.</text>
</comment>
<dbReference type="InterPro" id="IPR000847">
    <property type="entry name" value="LysR_HTH_N"/>
</dbReference>
<dbReference type="Proteomes" id="UP000000490">
    <property type="component" value="Chromosome"/>
</dbReference>
<evidence type="ECO:0000256" key="1">
    <source>
        <dbReference type="ARBA" id="ARBA00009437"/>
    </source>
</evidence>
<organism evidence="6 7">
    <name type="scientific">Francisella salina</name>
    <dbReference type="NCBI Taxonomy" id="573569"/>
    <lineage>
        <taxon>Bacteria</taxon>
        <taxon>Pseudomonadati</taxon>
        <taxon>Pseudomonadota</taxon>
        <taxon>Gammaproteobacteria</taxon>
        <taxon>Thiotrichales</taxon>
        <taxon>Francisellaceae</taxon>
        <taxon>Francisella</taxon>
    </lineage>
</organism>
<evidence type="ECO:0000256" key="2">
    <source>
        <dbReference type="ARBA" id="ARBA00023015"/>
    </source>
</evidence>
<reference evidence="6" key="1">
    <citation type="submission" date="2011-05" db="EMBL/GenBank/DDBJ databases">
        <authorList>
            <person name="Kuske C.R."/>
            <person name="Challacombe J.F."/>
            <person name="Siddaramappa S."/>
            <person name="Petersen J.M."/>
            <person name="Bruce D.C."/>
        </authorList>
    </citation>
    <scope>NUCLEOTIDE SEQUENCE</scope>
    <source>
        <strain evidence="6">TX077308</strain>
    </source>
</reference>
<evidence type="ECO:0000313" key="7">
    <source>
        <dbReference type="Proteomes" id="UP000000490"/>
    </source>
</evidence>
<evidence type="ECO:0000313" key="6">
    <source>
        <dbReference type="EMBL" id="AEI36529.1"/>
    </source>
</evidence>
<dbReference type="SUPFAM" id="SSF53850">
    <property type="entry name" value="Periplasmic binding protein-like II"/>
    <property type="match status" value="1"/>
</dbReference>
<dbReference type="PROSITE" id="PS50931">
    <property type="entry name" value="HTH_LYSR"/>
    <property type="match status" value="1"/>
</dbReference>
<proteinExistence type="inferred from homology"/>
<dbReference type="InterPro" id="IPR036390">
    <property type="entry name" value="WH_DNA-bd_sf"/>
</dbReference>
<evidence type="ECO:0000259" key="5">
    <source>
        <dbReference type="PROSITE" id="PS50931"/>
    </source>
</evidence>
<dbReference type="InterPro" id="IPR058163">
    <property type="entry name" value="LysR-type_TF_proteobact-type"/>
</dbReference>